<name>A0A8T0SIK3_PANVG</name>
<sequence>MRNGARLQQFGLPALATMLGKNAAIPPYKNLPKRSNGQDSDSDYDPDQDDNCEGDLCAANKAKVSKKTCKETSNKSSANMAPGGVKPRSKKRVVADQQSTRTIRPLGSNHLFKANDGFDQPNSNISVANGSDGIDDQQGNGTFLPDGHNLEPCIRGSNMGKALKRLSRARRGKLTVVIAEGKKRPAVTLVAAKFTTECNIAVRNDIPVLKNWKEYKKQPGLLRILMGRLKVNKVDIDINAAGVKKACYEMMKSAVHQQRYRLKKKYFNPYPLHLVTKTSPVKSMIDTQWNDLGTCETNKTNRSNVKYHQTTGSRSYEVHLENLCCEHGDKYKDQELDALDLFKECHYSNKKNGYTAVVQSAIKIKKRFVIEVVVGVLAQNTKKSTFLQNVGINNNQPTSGGQNLQAELLAQRENAQLRLLVNSQREQMDELAMKLQETEQGLGTLQRWQGSKQRLMQNLNLC</sequence>
<feature type="compositionally biased region" description="Acidic residues" evidence="2">
    <location>
        <begin position="40"/>
        <end position="53"/>
    </location>
</feature>
<evidence type="ECO:0000256" key="2">
    <source>
        <dbReference type="SAM" id="MobiDB-lite"/>
    </source>
</evidence>
<accession>A0A8T0SIK3</accession>
<evidence type="ECO:0000313" key="3">
    <source>
        <dbReference type="EMBL" id="KAG2598250.1"/>
    </source>
</evidence>
<dbReference type="EMBL" id="CM029045">
    <property type="protein sequence ID" value="KAG2598250.1"/>
    <property type="molecule type" value="Genomic_DNA"/>
</dbReference>
<protein>
    <submittedName>
        <fullName evidence="3">Uncharacterized protein</fullName>
    </submittedName>
</protein>
<comment type="caution">
    <text evidence="3">The sequence shown here is derived from an EMBL/GenBank/DDBJ whole genome shotgun (WGS) entry which is preliminary data.</text>
</comment>
<dbReference type="Proteomes" id="UP000823388">
    <property type="component" value="Chromosome 5K"/>
</dbReference>
<dbReference type="PANTHER" id="PTHR33063">
    <property type="entry name" value="OS02G0583500 PROTEIN"/>
    <property type="match status" value="1"/>
</dbReference>
<dbReference type="AlphaFoldDB" id="A0A8T0SIK3"/>
<keyword evidence="4" id="KW-1185">Reference proteome</keyword>
<organism evidence="3 4">
    <name type="scientific">Panicum virgatum</name>
    <name type="common">Blackwell switchgrass</name>
    <dbReference type="NCBI Taxonomy" id="38727"/>
    <lineage>
        <taxon>Eukaryota</taxon>
        <taxon>Viridiplantae</taxon>
        <taxon>Streptophyta</taxon>
        <taxon>Embryophyta</taxon>
        <taxon>Tracheophyta</taxon>
        <taxon>Spermatophyta</taxon>
        <taxon>Magnoliopsida</taxon>
        <taxon>Liliopsida</taxon>
        <taxon>Poales</taxon>
        <taxon>Poaceae</taxon>
        <taxon>PACMAD clade</taxon>
        <taxon>Panicoideae</taxon>
        <taxon>Panicodae</taxon>
        <taxon>Paniceae</taxon>
        <taxon>Panicinae</taxon>
        <taxon>Panicum</taxon>
        <taxon>Panicum sect. Hiantes</taxon>
    </lineage>
</organism>
<evidence type="ECO:0000256" key="1">
    <source>
        <dbReference type="SAM" id="Coils"/>
    </source>
</evidence>
<proteinExistence type="predicted"/>
<keyword evidence="1" id="KW-0175">Coiled coil</keyword>
<evidence type="ECO:0000313" key="4">
    <source>
        <dbReference type="Proteomes" id="UP000823388"/>
    </source>
</evidence>
<reference evidence="3" key="1">
    <citation type="submission" date="2020-05" db="EMBL/GenBank/DDBJ databases">
        <title>WGS assembly of Panicum virgatum.</title>
        <authorList>
            <person name="Lovell J.T."/>
            <person name="Jenkins J."/>
            <person name="Shu S."/>
            <person name="Juenger T.E."/>
            <person name="Schmutz J."/>
        </authorList>
    </citation>
    <scope>NUCLEOTIDE SEQUENCE</scope>
    <source>
        <strain evidence="3">AP13</strain>
    </source>
</reference>
<dbReference type="PANTHER" id="PTHR33063:SF13">
    <property type="entry name" value="OS02G0583500 PROTEIN"/>
    <property type="match status" value="1"/>
</dbReference>
<gene>
    <name evidence="3" type="ORF">PVAP13_5KG366807</name>
</gene>
<feature type="coiled-coil region" evidence="1">
    <location>
        <begin position="414"/>
        <end position="441"/>
    </location>
</feature>
<feature type="region of interest" description="Disordered" evidence="2">
    <location>
        <begin position="25"/>
        <end position="99"/>
    </location>
</feature>